<comment type="caution">
    <text evidence="13">The sequence shown here is derived from an EMBL/GenBank/DDBJ whole genome shotgun (WGS) entry which is preliminary data.</text>
</comment>
<name>A0A7C1JIL0_9CHLR</name>
<evidence type="ECO:0000256" key="12">
    <source>
        <dbReference type="ARBA" id="ARBA00048451"/>
    </source>
</evidence>
<dbReference type="InterPro" id="IPR049874">
    <property type="entry name" value="ROK_cs"/>
</dbReference>
<keyword evidence="6" id="KW-0418">Kinase</keyword>
<dbReference type="EMBL" id="DSMG01000124">
    <property type="protein sequence ID" value="HDX32341.1"/>
    <property type="molecule type" value="Genomic_DNA"/>
</dbReference>
<dbReference type="InterPro" id="IPR043129">
    <property type="entry name" value="ATPase_NBD"/>
</dbReference>
<reference evidence="13" key="1">
    <citation type="journal article" date="2020" name="mSystems">
        <title>Genome- and Community-Level Interaction Insights into Carbon Utilization and Element Cycling Functions of Hydrothermarchaeota in Hydrothermal Sediment.</title>
        <authorList>
            <person name="Zhou Z."/>
            <person name="Liu Y."/>
            <person name="Xu W."/>
            <person name="Pan J."/>
            <person name="Luo Z.H."/>
            <person name="Li M."/>
        </authorList>
    </citation>
    <scope>NUCLEOTIDE SEQUENCE [LARGE SCALE GENOMIC DNA]</scope>
    <source>
        <strain evidence="13">SpSt-289</strain>
    </source>
</reference>
<evidence type="ECO:0000256" key="11">
    <source>
        <dbReference type="ARBA" id="ARBA00038887"/>
    </source>
</evidence>
<dbReference type="InterPro" id="IPR051804">
    <property type="entry name" value="Carb_Metab_Reg_Kinase/Isom"/>
</dbReference>
<keyword evidence="8" id="KW-0067">ATP-binding</keyword>
<dbReference type="Gene3D" id="3.30.420.40">
    <property type="match status" value="2"/>
</dbReference>
<comment type="similarity">
    <text evidence="2">Belongs to the ROK (NagC/XylR) family.</text>
</comment>
<evidence type="ECO:0000313" key="13">
    <source>
        <dbReference type="EMBL" id="HDX32341.1"/>
    </source>
</evidence>
<evidence type="ECO:0000256" key="6">
    <source>
        <dbReference type="ARBA" id="ARBA00022777"/>
    </source>
</evidence>
<evidence type="ECO:0000256" key="3">
    <source>
        <dbReference type="ARBA" id="ARBA00022679"/>
    </source>
</evidence>
<dbReference type="GO" id="GO:0008865">
    <property type="term" value="F:fructokinase activity"/>
    <property type="evidence" value="ECO:0007669"/>
    <property type="project" value="UniProtKB-EC"/>
</dbReference>
<dbReference type="Pfam" id="PF00480">
    <property type="entry name" value="ROK"/>
    <property type="match status" value="1"/>
</dbReference>
<dbReference type="PANTHER" id="PTHR42742">
    <property type="entry name" value="TRANSCRIPTIONAL REPRESSOR MPRA"/>
    <property type="match status" value="1"/>
</dbReference>
<keyword evidence="3" id="KW-0808">Transferase</keyword>
<dbReference type="PANTHER" id="PTHR42742:SF3">
    <property type="entry name" value="FRUCTOKINASE"/>
    <property type="match status" value="1"/>
</dbReference>
<dbReference type="FunFam" id="3.30.420.40:FF:000136">
    <property type="entry name" value="Putative fructokinase"/>
    <property type="match status" value="1"/>
</dbReference>
<keyword evidence="4" id="KW-0479">Metal-binding</keyword>
<proteinExistence type="inferred from homology"/>
<keyword evidence="5" id="KW-0547">Nucleotide-binding</keyword>
<dbReference type="CDD" id="cd24067">
    <property type="entry name" value="ASKHA_NBD_ROK_BsFRK-like"/>
    <property type="match status" value="1"/>
</dbReference>
<evidence type="ECO:0000256" key="5">
    <source>
        <dbReference type="ARBA" id="ARBA00022741"/>
    </source>
</evidence>
<evidence type="ECO:0000256" key="1">
    <source>
        <dbReference type="ARBA" id="ARBA00001946"/>
    </source>
</evidence>
<dbReference type="GO" id="GO:0005524">
    <property type="term" value="F:ATP binding"/>
    <property type="evidence" value="ECO:0007669"/>
    <property type="project" value="UniProtKB-KW"/>
</dbReference>
<protein>
    <recommendedName>
        <fullName evidence="11">fructokinase</fullName>
        <ecNumber evidence="11">2.7.1.4</ecNumber>
    </recommendedName>
</protein>
<evidence type="ECO:0000256" key="7">
    <source>
        <dbReference type="ARBA" id="ARBA00022833"/>
    </source>
</evidence>
<evidence type="ECO:0000256" key="8">
    <source>
        <dbReference type="ARBA" id="ARBA00022840"/>
    </source>
</evidence>
<evidence type="ECO:0000256" key="4">
    <source>
        <dbReference type="ARBA" id="ARBA00022723"/>
    </source>
</evidence>
<keyword evidence="10" id="KW-0119">Carbohydrate metabolism</keyword>
<evidence type="ECO:0000256" key="9">
    <source>
        <dbReference type="ARBA" id="ARBA00022842"/>
    </source>
</evidence>
<dbReference type="AlphaFoldDB" id="A0A7C1JIL0"/>
<dbReference type="EC" id="2.7.1.4" evidence="11"/>
<comment type="catalytic activity">
    <reaction evidence="12">
        <text>D-fructose + ATP = D-fructose 6-phosphate + ADP + H(+)</text>
        <dbReference type="Rhea" id="RHEA:16125"/>
        <dbReference type="ChEBI" id="CHEBI:15378"/>
        <dbReference type="ChEBI" id="CHEBI:30616"/>
        <dbReference type="ChEBI" id="CHEBI:37721"/>
        <dbReference type="ChEBI" id="CHEBI:61527"/>
        <dbReference type="ChEBI" id="CHEBI:456216"/>
        <dbReference type="EC" id="2.7.1.4"/>
    </reaction>
</comment>
<dbReference type="GO" id="GO:0046872">
    <property type="term" value="F:metal ion binding"/>
    <property type="evidence" value="ECO:0007669"/>
    <property type="project" value="UniProtKB-KW"/>
</dbReference>
<organism evidence="13">
    <name type="scientific">Caldilinea aerophila</name>
    <dbReference type="NCBI Taxonomy" id="133453"/>
    <lineage>
        <taxon>Bacteria</taxon>
        <taxon>Bacillati</taxon>
        <taxon>Chloroflexota</taxon>
        <taxon>Caldilineae</taxon>
        <taxon>Caldilineales</taxon>
        <taxon>Caldilineaceae</taxon>
        <taxon>Caldilinea</taxon>
    </lineage>
</organism>
<evidence type="ECO:0000256" key="10">
    <source>
        <dbReference type="ARBA" id="ARBA00023277"/>
    </source>
</evidence>
<dbReference type="PROSITE" id="PS01125">
    <property type="entry name" value="ROK"/>
    <property type="match status" value="1"/>
</dbReference>
<gene>
    <name evidence="13" type="ORF">ENQ20_12775</name>
</gene>
<sequence>MTLYGGIEAGGTKFVCAVASGPDDVRDEIRFPTTTPEETLAQAIDFFQTHHRREPLRAIGVACFGPIDPNPASPTFGYVTTTPKPYWAHTDVVGRLKAALGLPVGFDTDVNGAALGEHRWGAAQGLDTFVYLTIGTGLGGGAMVNGRLLHGLMHAEMGHMRIPHDRTRDPYPGWCSYHGDCWEGLAAGPAIEGRWKTKGQNLTADHPAWALEAHYLALGVVNIIVTLSPQRIILGGGVMEQHHLFPMLRKEVQELLNGYIQRPEITGAIDQYIVPPLLGSRAGVLGAIALAMDAAQ</sequence>
<keyword evidence="9" id="KW-0460">Magnesium</keyword>
<dbReference type="SUPFAM" id="SSF53067">
    <property type="entry name" value="Actin-like ATPase domain"/>
    <property type="match status" value="1"/>
</dbReference>
<keyword evidence="7" id="KW-0862">Zinc</keyword>
<dbReference type="InterPro" id="IPR000600">
    <property type="entry name" value="ROK"/>
</dbReference>
<dbReference type="FunFam" id="3.30.420.40:FF:000153">
    <property type="entry name" value="Putative fructokinase"/>
    <property type="match status" value="1"/>
</dbReference>
<accession>A0A7C1JIL0</accession>
<comment type="cofactor">
    <cofactor evidence="1">
        <name>Mg(2+)</name>
        <dbReference type="ChEBI" id="CHEBI:18420"/>
    </cofactor>
</comment>
<evidence type="ECO:0000256" key="2">
    <source>
        <dbReference type="ARBA" id="ARBA00006479"/>
    </source>
</evidence>